<evidence type="ECO:0000313" key="11">
    <source>
        <dbReference type="EMBL" id="GGH81720.1"/>
    </source>
</evidence>
<name>A0ABQ2A0N2_9BACL</name>
<keyword evidence="12" id="KW-1185">Reference proteome</keyword>
<dbReference type="InterPro" id="IPR017871">
    <property type="entry name" value="ABC_transporter-like_CS"/>
</dbReference>
<comment type="caution">
    <text evidence="11">The sequence shown here is derived from an EMBL/GenBank/DDBJ whole genome shotgun (WGS) entry which is preliminary data.</text>
</comment>
<dbReference type="InterPro" id="IPR003593">
    <property type="entry name" value="AAA+_ATPase"/>
</dbReference>
<dbReference type="PROSITE" id="PS00211">
    <property type="entry name" value="ABC_TRANSPORTER_1"/>
    <property type="match status" value="1"/>
</dbReference>
<proteinExistence type="inferred from homology"/>
<keyword evidence="6" id="KW-0067">ATP-binding</keyword>
<accession>A0ABQ2A0N2</accession>
<keyword evidence="7" id="KW-1278">Translocase</keyword>
<organism evidence="11 12">
    <name type="scientific">Saccharibacillus endophyticus</name>
    <dbReference type="NCBI Taxonomy" id="2060666"/>
    <lineage>
        <taxon>Bacteria</taxon>
        <taxon>Bacillati</taxon>
        <taxon>Bacillota</taxon>
        <taxon>Bacilli</taxon>
        <taxon>Bacillales</taxon>
        <taxon>Paenibacillaceae</taxon>
        <taxon>Saccharibacillus</taxon>
    </lineage>
</organism>
<sequence length="391" mass="42188">MIGWIRRNAGKKSNSEADGFGRKPTIAEPLSGMDEAAASMGDRIEDAAAKKNAAGLSDPVIELSHVDYTYQAGSPFAAAALHDVNIRIRKGTLVGIAGGTGSGKSTLLQLLNGLLLPTGGTVEVLDRTLLPNRQKPKLNALRRRIGLSFQFPEQHLFEDTVEKDLMFGPMNFGSSRKEAQSKAVEALKSMGLDEALLKRHPLTLSGGQMRKVAIASVLAAGPEIVMLDEPTATLDSAARRELIALLARLCREEGRTILMVTHRIEELMEVADEWIVMHEGSVVFQGDADELADRSEELDHWGIAVPEQLRCWAEWTARLPQLAALPLPRTAEDMARRIEEAVRGFAECESTNMASEEGAKHESIQALGGPADSSADALPGHGKEASICVTS</sequence>
<evidence type="ECO:0000256" key="2">
    <source>
        <dbReference type="ARBA" id="ARBA00005417"/>
    </source>
</evidence>
<keyword evidence="5" id="KW-0547">Nucleotide-binding</keyword>
<feature type="region of interest" description="Disordered" evidence="9">
    <location>
        <begin position="1"/>
        <end position="26"/>
    </location>
</feature>
<dbReference type="EMBL" id="BMDD01000004">
    <property type="protein sequence ID" value="GGH81720.1"/>
    <property type="molecule type" value="Genomic_DNA"/>
</dbReference>
<dbReference type="PANTHER" id="PTHR43553:SF27">
    <property type="entry name" value="ENERGY-COUPLING FACTOR TRANSPORTER ATP-BINDING PROTEIN ECFA2"/>
    <property type="match status" value="1"/>
</dbReference>
<feature type="domain" description="ABC transporter" evidence="10">
    <location>
        <begin position="61"/>
        <end position="304"/>
    </location>
</feature>
<evidence type="ECO:0000256" key="8">
    <source>
        <dbReference type="ARBA" id="ARBA00023136"/>
    </source>
</evidence>
<reference evidence="12" key="1">
    <citation type="journal article" date="2019" name="Int. J. Syst. Evol. Microbiol.">
        <title>The Global Catalogue of Microorganisms (GCM) 10K type strain sequencing project: providing services to taxonomists for standard genome sequencing and annotation.</title>
        <authorList>
            <consortium name="The Broad Institute Genomics Platform"/>
            <consortium name="The Broad Institute Genome Sequencing Center for Infectious Disease"/>
            <person name="Wu L."/>
            <person name="Ma J."/>
        </authorList>
    </citation>
    <scope>NUCLEOTIDE SEQUENCE [LARGE SCALE GENOMIC DNA]</scope>
    <source>
        <strain evidence="12">CCM 8702</strain>
    </source>
</reference>
<evidence type="ECO:0000256" key="1">
    <source>
        <dbReference type="ARBA" id="ARBA00004202"/>
    </source>
</evidence>
<dbReference type="PANTHER" id="PTHR43553">
    <property type="entry name" value="HEAVY METAL TRANSPORTER"/>
    <property type="match status" value="1"/>
</dbReference>
<evidence type="ECO:0000259" key="10">
    <source>
        <dbReference type="PROSITE" id="PS50893"/>
    </source>
</evidence>
<dbReference type="Proteomes" id="UP000605427">
    <property type="component" value="Unassembled WGS sequence"/>
</dbReference>
<feature type="region of interest" description="Disordered" evidence="9">
    <location>
        <begin position="369"/>
        <end position="391"/>
    </location>
</feature>
<evidence type="ECO:0000313" key="12">
    <source>
        <dbReference type="Proteomes" id="UP000605427"/>
    </source>
</evidence>
<dbReference type="Gene3D" id="3.40.50.300">
    <property type="entry name" value="P-loop containing nucleotide triphosphate hydrolases"/>
    <property type="match status" value="1"/>
</dbReference>
<evidence type="ECO:0000256" key="6">
    <source>
        <dbReference type="ARBA" id="ARBA00022840"/>
    </source>
</evidence>
<dbReference type="InterPro" id="IPR015856">
    <property type="entry name" value="ABC_transpr_CbiO/EcfA_su"/>
</dbReference>
<dbReference type="InterPro" id="IPR003439">
    <property type="entry name" value="ABC_transporter-like_ATP-bd"/>
</dbReference>
<dbReference type="InterPro" id="IPR027417">
    <property type="entry name" value="P-loop_NTPase"/>
</dbReference>
<keyword evidence="8" id="KW-0472">Membrane</keyword>
<evidence type="ECO:0000256" key="5">
    <source>
        <dbReference type="ARBA" id="ARBA00022741"/>
    </source>
</evidence>
<dbReference type="PROSITE" id="PS50893">
    <property type="entry name" value="ABC_TRANSPORTER_2"/>
    <property type="match status" value="1"/>
</dbReference>
<comment type="similarity">
    <text evidence="2">Belongs to the ABC transporter superfamily.</text>
</comment>
<dbReference type="RefSeq" id="WP_229714215.1">
    <property type="nucleotide sequence ID" value="NZ_BMDD01000004.1"/>
</dbReference>
<dbReference type="InterPro" id="IPR050095">
    <property type="entry name" value="ECF_ABC_transporter_ATP-bd"/>
</dbReference>
<evidence type="ECO:0000256" key="7">
    <source>
        <dbReference type="ARBA" id="ARBA00022967"/>
    </source>
</evidence>
<evidence type="ECO:0000256" key="4">
    <source>
        <dbReference type="ARBA" id="ARBA00022475"/>
    </source>
</evidence>
<dbReference type="CDD" id="cd03225">
    <property type="entry name" value="ABC_cobalt_CbiO_domain1"/>
    <property type="match status" value="1"/>
</dbReference>
<evidence type="ECO:0000256" key="3">
    <source>
        <dbReference type="ARBA" id="ARBA00022448"/>
    </source>
</evidence>
<dbReference type="SUPFAM" id="SSF52540">
    <property type="entry name" value="P-loop containing nucleoside triphosphate hydrolases"/>
    <property type="match status" value="1"/>
</dbReference>
<dbReference type="Pfam" id="PF00005">
    <property type="entry name" value="ABC_tran"/>
    <property type="match status" value="1"/>
</dbReference>
<gene>
    <name evidence="11" type="ORF">GCM10007362_31950</name>
</gene>
<dbReference type="SMART" id="SM00382">
    <property type="entry name" value="AAA"/>
    <property type="match status" value="1"/>
</dbReference>
<keyword evidence="3" id="KW-0813">Transport</keyword>
<protein>
    <recommendedName>
        <fullName evidence="10">ABC transporter domain-containing protein</fullName>
    </recommendedName>
</protein>
<keyword evidence="4" id="KW-1003">Cell membrane</keyword>
<comment type="subcellular location">
    <subcellularLocation>
        <location evidence="1">Cell membrane</location>
        <topology evidence="1">Peripheral membrane protein</topology>
    </subcellularLocation>
</comment>
<evidence type="ECO:0000256" key="9">
    <source>
        <dbReference type="SAM" id="MobiDB-lite"/>
    </source>
</evidence>